<dbReference type="GO" id="GO:0045944">
    <property type="term" value="P:positive regulation of transcription by RNA polymerase II"/>
    <property type="evidence" value="ECO:0007669"/>
    <property type="project" value="TreeGrafter"/>
</dbReference>
<accession>A0A6G1G460</accession>
<feature type="region of interest" description="Disordered" evidence="10">
    <location>
        <begin position="587"/>
        <end position="707"/>
    </location>
</feature>
<feature type="compositionally biased region" description="Basic and acidic residues" evidence="10">
    <location>
        <begin position="636"/>
        <end position="645"/>
    </location>
</feature>
<dbReference type="Pfam" id="PF08550">
    <property type="entry name" value="GATA_AreA"/>
    <property type="match status" value="1"/>
</dbReference>
<dbReference type="PROSITE" id="PS50114">
    <property type="entry name" value="GATA_ZN_FINGER_2"/>
    <property type="match status" value="1"/>
</dbReference>
<evidence type="ECO:0000256" key="4">
    <source>
        <dbReference type="ARBA" id="ARBA00022833"/>
    </source>
</evidence>
<dbReference type="SMART" id="SM00401">
    <property type="entry name" value="ZnF_GATA"/>
    <property type="match status" value="1"/>
</dbReference>
<evidence type="ECO:0000256" key="7">
    <source>
        <dbReference type="ARBA" id="ARBA00023163"/>
    </source>
</evidence>
<dbReference type="OrthoDB" id="515401at2759"/>
<evidence type="ECO:0000313" key="12">
    <source>
        <dbReference type="EMBL" id="KAF1812700.1"/>
    </source>
</evidence>
<evidence type="ECO:0000256" key="9">
    <source>
        <dbReference type="PROSITE-ProRule" id="PRU00094"/>
    </source>
</evidence>
<gene>
    <name evidence="12 14" type="ORF">P152DRAFT_396970</name>
</gene>
<feature type="compositionally biased region" description="Low complexity" evidence="10">
    <location>
        <begin position="672"/>
        <end position="693"/>
    </location>
</feature>
<dbReference type="FunFam" id="3.30.50.10:FF:000007">
    <property type="entry name" value="Nitrogen regulatory AreA, N-terminal"/>
    <property type="match status" value="1"/>
</dbReference>
<sequence length="949" mass="101634">MSGAQYGERGGERSVSQTNNLFADNHLSHHSLQQSGIGGFPLESDSLPSSSPRRVHFLPDHAKTSSSSSSNAQSLTSTGTLDSNLDFSSTDTTVRQGMLSQSIFPTWKDDAGGADMSSPEDMQRKDPLYTQIWKLYSRTKAQLPNSERMENLTWRMMSMNLKKMELERQGLARNGTTPSTAAGSGKPTAKLSVTSAPSGIAQLRKASDQHVPQAEPMNLDDFIISSSVGSPAGLPPSPGSEGKAAQASSHSIASAIPIRRQQQLQDTDFHLAHASAPALPPNVRKDEEFGYVHRHVRKTSIDERRPRKRPAESSPQVFPVHNVMIPDEANSEAAMGDYSLDQQQPHGLAINSLERQISQVPFDIHTSFGLDHDPIMNSAGPIQQHFAFSPVGSPATNAPFNVYNQTAMGSSLNSADYYSPPGSTYPSAASTPQPLADGEHMYFDRNGMDIRTGRMASGFGQYRPSNLSNPVPAPYMFDPQSENMFSAMSASSSMSNFQAHSFPGSAHVEPNQVFHHDFANQRVLPQHPPRNAELFTFGGDDEENDEESGDAFADRTLAIPHDYIMDDPSMELNAGLQWETNLTNQFNPTPARYPAGPPRKSVTIGPTEMMPSPQEWTAGGSNMGRSQGSAVSVSDMRNRSNDPRRQQKIPRTSSTPNAAALAGHLQHIHQRPQSSPSSPPESGFSSAAPSRPGSPGGSKPGDQSGPPTTCTNCYTQTTPLWRRNPEGHPLCNACGLFLKLHGVVRPLSLKTDVIKKRNRGSNNTMPAVGSASTRSSKKSSRKNSIVQTPAATPRAANESESPKSGTGGPLTSTSANSTAMGATAAANSAKPGVVPIAPGPPKPQQAGAGAVPLRGLNMGPKRSRRHSKVGSQDIDMESADDTAGRAPGGLTQHPHAAIAQGRRRDHSIAQSHGMVSQPPMTVNMANITQTPLVGAPAGPQEWEWLTMSL</sequence>
<feature type="compositionally biased region" description="Polar residues" evidence="10">
    <location>
        <begin position="619"/>
        <end position="632"/>
    </location>
</feature>
<dbReference type="PROSITE" id="PS00344">
    <property type="entry name" value="GATA_ZN_FINGER_1"/>
    <property type="match status" value="1"/>
</dbReference>
<keyword evidence="4" id="KW-0862">Zinc</keyword>
<feature type="region of interest" description="Disordered" evidence="10">
    <location>
        <begin position="1"/>
        <end position="86"/>
    </location>
</feature>
<feature type="region of interest" description="Disordered" evidence="10">
    <location>
        <begin position="755"/>
        <end position="888"/>
    </location>
</feature>
<dbReference type="GeneID" id="54416958"/>
<name>A0A6G1G460_9PEZI</name>
<keyword evidence="8" id="KW-0539">Nucleus</keyword>
<dbReference type="GO" id="GO:0042128">
    <property type="term" value="P:nitrate assimilation"/>
    <property type="evidence" value="ECO:0007669"/>
    <property type="project" value="UniProtKB-KW"/>
</dbReference>
<proteinExistence type="predicted"/>
<evidence type="ECO:0000256" key="2">
    <source>
        <dbReference type="ARBA" id="ARBA00022723"/>
    </source>
</evidence>
<reference evidence="12 14" key="1">
    <citation type="submission" date="2020-01" db="EMBL/GenBank/DDBJ databases">
        <authorList>
            <consortium name="DOE Joint Genome Institute"/>
            <person name="Haridas S."/>
            <person name="Albert R."/>
            <person name="Binder M."/>
            <person name="Bloem J."/>
            <person name="Labutti K."/>
            <person name="Salamov A."/>
            <person name="Andreopoulos B."/>
            <person name="Baker S.E."/>
            <person name="Barry K."/>
            <person name="Bills G."/>
            <person name="Bluhm B.H."/>
            <person name="Cannon C."/>
            <person name="Castanera R."/>
            <person name="Culley D.E."/>
            <person name="Daum C."/>
            <person name="Ezra D."/>
            <person name="Gonzalez J.B."/>
            <person name="Henrissat B."/>
            <person name="Kuo A."/>
            <person name="Liang C."/>
            <person name="Lipzen A."/>
            <person name="Lutzoni F."/>
            <person name="Magnuson J."/>
            <person name="Mondo S."/>
            <person name="Nolan M."/>
            <person name="Ohm R."/>
            <person name="Pangilinan J."/>
            <person name="Park H.-J."/>
            <person name="Ramirez L."/>
            <person name="Alfaro M."/>
            <person name="Sun H."/>
            <person name="Tritt A."/>
            <person name="Yoshinaga Y."/>
            <person name="Zwiers L.-H."/>
            <person name="Turgeon B.G."/>
            <person name="Goodwin S.B."/>
            <person name="Spatafora J.W."/>
            <person name="Crous P.W."/>
            <person name="Grigoriev I.V."/>
        </authorList>
    </citation>
    <scope>NUCLEOTIDE SEQUENCE</scope>
    <source>
        <strain evidence="12 14">CBS 781.70</strain>
    </source>
</reference>
<feature type="compositionally biased region" description="Low complexity" evidence="10">
    <location>
        <begin position="811"/>
        <end position="836"/>
    </location>
</feature>
<dbReference type="InterPro" id="IPR039355">
    <property type="entry name" value="Transcription_factor_GATA"/>
</dbReference>
<dbReference type="InterPro" id="IPR013088">
    <property type="entry name" value="Znf_NHR/GATA"/>
</dbReference>
<dbReference type="Gene3D" id="3.30.50.10">
    <property type="entry name" value="Erythroid Transcription Factor GATA-1, subunit A"/>
    <property type="match status" value="1"/>
</dbReference>
<evidence type="ECO:0000259" key="11">
    <source>
        <dbReference type="PROSITE" id="PS50114"/>
    </source>
</evidence>
<evidence type="ECO:0000256" key="5">
    <source>
        <dbReference type="ARBA" id="ARBA00023015"/>
    </source>
</evidence>
<keyword evidence="13" id="KW-1185">Reference proteome</keyword>
<reference evidence="14" key="2">
    <citation type="submission" date="2020-04" db="EMBL/GenBank/DDBJ databases">
        <authorList>
            <consortium name="NCBI Genome Project"/>
        </authorList>
    </citation>
    <scope>NUCLEOTIDE SEQUENCE</scope>
    <source>
        <strain evidence="14">CBS 781.70</strain>
    </source>
</reference>
<evidence type="ECO:0000313" key="13">
    <source>
        <dbReference type="Proteomes" id="UP000504638"/>
    </source>
</evidence>
<feature type="region of interest" description="Disordered" evidence="10">
    <location>
        <begin position="173"/>
        <end position="196"/>
    </location>
</feature>
<comment type="subcellular location">
    <subcellularLocation>
        <location evidence="1">Nucleus</location>
    </subcellularLocation>
</comment>
<keyword evidence="2" id="KW-0479">Metal-binding</keyword>
<keyword evidence="7" id="KW-0804">Transcription</keyword>
<evidence type="ECO:0000256" key="6">
    <source>
        <dbReference type="ARBA" id="ARBA00023063"/>
    </source>
</evidence>
<evidence type="ECO:0000256" key="10">
    <source>
        <dbReference type="SAM" id="MobiDB-lite"/>
    </source>
</evidence>
<dbReference type="SUPFAM" id="SSF57716">
    <property type="entry name" value="Glucocorticoid receptor-like (DNA-binding domain)"/>
    <property type="match status" value="1"/>
</dbReference>
<reference evidence="14" key="3">
    <citation type="submission" date="2025-04" db="UniProtKB">
        <authorList>
            <consortium name="RefSeq"/>
        </authorList>
    </citation>
    <scope>IDENTIFICATION</scope>
    <source>
        <strain evidence="14">CBS 781.70</strain>
    </source>
</reference>
<dbReference type="InterPro" id="IPR013860">
    <property type="entry name" value="AreA_GATA"/>
</dbReference>
<dbReference type="RefSeq" id="XP_033534331.1">
    <property type="nucleotide sequence ID" value="XM_033676388.1"/>
</dbReference>
<dbReference type="Proteomes" id="UP000504638">
    <property type="component" value="Unplaced"/>
</dbReference>
<dbReference type="PRINTS" id="PR00619">
    <property type="entry name" value="GATAZNFINGER"/>
</dbReference>
<keyword evidence="6" id="KW-0534">Nitrate assimilation</keyword>
<dbReference type="CDD" id="cd00202">
    <property type="entry name" value="ZnF_GATA"/>
    <property type="match status" value="1"/>
</dbReference>
<dbReference type="GO" id="GO:0000981">
    <property type="term" value="F:DNA-binding transcription factor activity, RNA polymerase II-specific"/>
    <property type="evidence" value="ECO:0007669"/>
    <property type="project" value="TreeGrafter"/>
</dbReference>
<dbReference type="GO" id="GO:0008270">
    <property type="term" value="F:zinc ion binding"/>
    <property type="evidence" value="ECO:0007669"/>
    <property type="project" value="UniProtKB-KW"/>
</dbReference>
<evidence type="ECO:0000256" key="3">
    <source>
        <dbReference type="ARBA" id="ARBA00022771"/>
    </source>
</evidence>
<dbReference type="EMBL" id="ML975157">
    <property type="protein sequence ID" value="KAF1812700.1"/>
    <property type="molecule type" value="Genomic_DNA"/>
</dbReference>
<dbReference type="GO" id="GO:0000978">
    <property type="term" value="F:RNA polymerase II cis-regulatory region sequence-specific DNA binding"/>
    <property type="evidence" value="ECO:0007669"/>
    <property type="project" value="TreeGrafter"/>
</dbReference>
<feature type="domain" description="GATA-type" evidence="11">
    <location>
        <begin position="704"/>
        <end position="757"/>
    </location>
</feature>
<dbReference type="PANTHER" id="PTHR10071:SF281">
    <property type="entry name" value="BOX A-BINDING FACTOR-RELATED"/>
    <property type="match status" value="1"/>
</dbReference>
<evidence type="ECO:0000313" key="14">
    <source>
        <dbReference type="RefSeq" id="XP_033534331.1"/>
    </source>
</evidence>
<feature type="compositionally biased region" description="Low complexity" evidence="10">
    <location>
        <begin position="239"/>
        <end position="251"/>
    </location>
</feature>
<feature type="compositionally biased region" description="Low complexity" evidence="10">
    <location>
        <begin position="64"/>
        <end position="78"/>
    </location>
</feature>
<organism evidence="12">
    <name type="scientific">Eremomyces bilateralis CBS 781.70</name>
    <dbReference type="NCBI Taxonomy" id="1392243"/>
    <lineage>
        <taxon>Eukaryota</taxon>
        <taxon>Fungi</taxon>
        <taxon>Dikarya</taxon>
        <taxon>Ascomycota</taxon>
        <taxon>Pezizomycotina</taxon>
        <taxon>Dothideomycetes</taxon>
        <taxon>Dothideomycetes incertae sedis</taxon>
        <taxon>Eremomycetales</taxon>
        <taxon>Eremomycetaceae</taxon>
        <taxon>Eremomyces</taxon>
    </lineage>
</organism>
<dbReference type="GO" id="GO:0005634">
    <property type="term" value="C:nucleus"/>
    <property type="evidence" value="ECO:0007669"/>
    <property type="project" value="UniProtKB-SubCell"/>
</dbReference>
<keyword evidence="5" id="KW-0805">Transcription regulation</keyword>
<protein>
    <recommendedName>
        <fullName evidence="11">GATA-type domain-containing protein</fullName>
    </recommendedName>
</protein>
<dbReference type="GO" id="GO:0000122">
    <property type="term" value="P:negative regulation of transcription by RNA polymerase II"/>
    <property type="evidence" value="ECO:0007669"/>
    <property type="project" value="TreeGrafter"/>
</dbReference>
<keyword evidence="3 9" id="KW-0863">Zinc-finger</keyword>
<evidence type="ECO:0000256" key="1">
    <source>
        <dbReference type="ARBA" id="ARBA00004123"/>
    </source>
</evidence>
<dbReference type="InterPro" id="IPR000679">
    <property type="entry name" value="Znf_GATA"/>
</dbReference>
<dbReference type="AlphaFoldDB" id="A0A6G1G460"/>
<evidence type="ECO:0000256" key="8">
    <source>
        <dbReference type="ARBA" id="ARBA00023242"/>
    </source>
</evidence>
<feature type="compositionally biased region" description="Low complexity" evidence="10">
    <location>
        <begin position="41"/>
        <end position="52"/>
    </location>
</feature>
<dbReference type="Pfam" id="PF00320">
    <property type="entry name" value="GATA"/>
    <property type="match status" value="1"/>
</dbReference>
<dbReference type="PANTHER" id="PTHR10071">
    <property type="entry name" value="TRANSCRIPTION FACTOR GATA FAMILY MEMBER"/>
    <property type="match status" value="1"/>
</dbReference>
<feature type="region of interest" description="Disordered" evidence="10">
    <location>
        <begin position="228"/>
        <end position="251"/>
    </location>
</feature>